<proteinExistence type="inferred from homology"/>
<keyword evidence="6" id="KW-0677">Repeat</keyword>
<evidence type="ECO:0000256" key="5">
    <source>
        <dbReference type="ARBA" id="ARBA00022679"/>
    </source>
</evidence>
<dbReference type="GO" id="GO:0097363">
    <property type="term" value="F:protein O-acetylglucosaminyltransferase activity"/>
    <property type="evidence" value="ECO:0007669"/>
    <property type="project" value="UniProtKB-EC"/>
</dbReference>
<evidence type="ECO:0000313" key="11">
    <source>
        <dbReference type="Proteomes" id="UP000015241"/>
    </source>
</evidence>
<evidence type="ECO:0000259" key="9">
    <source>
        <dbReference type="Pfam" id="PF13844"/>
    </source>
</evidence>
<evidence type="ECO:0000256" key="2">
    <source>
        <dbReference type="ARBA" id="ARBA00005386"/>
    </source>
</evidence>
<dbReference type="PROSITE" id="PS50005">
    <property type="entry name" value="TPR"/>
    <property type="match status" value="2"/>
</dbReference>
<dbReference type="eggNOG" id="KOG4626">
    <property type="taxonomic scope" value="Eukaryota"/>
</dbReference>
<organism evidence="10 11">
    <name type="scientific">Fomitopsis schrenkii</name>
    <name type="common">Brown rot fungus</name>
    <dbReference type="NCBI Taxonomy" id="2126942"/>
    <lineage>
        <taxon>Eukaryota</taxon>
        <taxon>Fungi</taxon>
        <taxon>Dikarya</taxon>
        <taxon>Basidiomycota</taxon>
        <taxon>Agaricomycotina</taxon>
        <taxon>Agaricomycetes</taxon>
        <taxon>Polyporales</taxon>
        <taxon>Fomitopsis</taxon>
    </lineage>
</organism>
<evidence type="ECO:0000256" key="6">
    <source>
        <dbReference type="ARBA" id="ARBA00022737"/>
    </source>
</evidence>
<comment type="similarity">
    <text evidence="2">Belongs to the glycosyltransferase 41 family. O-GlcNAc transferase subfamily.</text>
</comment>
<evidence type="ECO:0000256" key="3">
    <source>
        <dbReference type="ARBA" id="ARBA00011970"/>
    </source>
</evidence>
<evidence type="ECO:0000256" key="8">
    <source>
        <dbReference type="PROSITE-ProRule" id="PRU00339"/>
    </source>
</evidence>
<dbReference type="GO" id="GO:0006493">
    <property type="term" value="P:protein O-linked glycosylation"/>
    <property type="evidence" value="ECO:0007669"/>
    <property type="project" value="TreeGrafter"/>
</dbReference>
<keyword evidence="5" id="KW-0808">Transferase</keyword>
<dbReference type="PANTHER" id="PTHR44998:SF1">
    <property type="entry name" value="UDP-N-ACETYLGLUCOSAMINE--PEPTIDE N-ACETYLGLUCOSAMINYLTRANSFERASE 110 KDA SUBUNIT"/>
    <property type="match status" value="1"/>
</dbReference>
<name>S8G1Y3_FOMSC</name>
<dbReference type="EC" id="2.4.1.255" evidence="3"/>
<keyword evidence="7 8" id="KW-0802">TPR repeat</keyword>
<dbReference type="AlphaFoldDB" id="S8G1Y3"/>
<dbReference type="InParanoid" id="S8G1Y3"/>
<dbReference type="Gene3D" id="1.25.40.10">
    <property type="entry name" value="Tetratricopeptide repeat domain"/>
    <property type="match status" value="2"/>
</dbReference>
<sequence length="951" mass="107874">MISASSDEPVPDEIVQSLNLEGQPTFQELIHRPPLDLLRLVHASGDRVLNALLNLGGGVLPTLLLLPDQVMHLPTVLFPFSLGISPAICTRNEQTGLLDPPAEGTRQKTNHMTSTVLLTLAKRLQNESLANLRLPGIGGSINVSVSLIILLYYLALSLSPSPSTYNNLGILLCTLSNSKIVRKAQGQQTLLNGPTLARFYYQAGLRIDPGHPHLLTNLGSLLKDQGHVEEAIDLYMKAISRKPDFDIALANLGNAVKDLGRSWDAIGYYRRAVNLNPDLPEATCGLVNSLSAICDWRGRGAVPNEVGVDDHGGIIMPHENGSPGWITKMVEICERQIDSGYTQSVGVIQKSGTVEEWLQVVEKAQGRALGEDERARWRECLRRSSGDEDRTHKGVNEVGRVIRFMDWVQPRLQRQWYIQAFGKIVSSDEPMFDNSPELAARFPRPALPANMSTPPVPSVLPFHTFTYPLSPRAARLVAHRNALRISFMAHSQAWIPKHVFRPPPPPVNGKLNIGYVSNDVNDHPLSHLMQSVFKFHNRDQFSIHLYTTSPWDGTDYRPRIASFVEHFRDVSTWSAQDIVNDIMRHNIHIRWCDYLVCCVTSCPPEMSAAEFWRRSQGKETEYTHAIFDFDADPESRSHDWMYSEKLINIPHSFMVTDHKQSFRADEDLSVEERARMPWEDLWKAEEKRRAAMRHDIFPDIPQDVVIFANFSQLYKVRDGIYAIWLRVLTQVSRSVLWLLRFPPAGEEHLLRTARTWAGEEVASRIHFTNVAKKDEHIYRCRVADLFLDTVECNAHTIAADVLWAGTPILTIPKHRHKMCSRVAASMANATGFGDQMVVSDLEEYERRAVSFARSVEYVDEHEPSGTVVPRGRGELIELRRNLFLNRDKAPLFDTMGWTRNVEKGYREAWRRWVEGTQYEMSDEWEMCEGAAKESSIIQFPDEDRPPIVIYE</sequence>
<dbReference type="EMBL" id="KE504127">
    <property type="protein sequence ID" value="EPT04325.1"/>
    <property type="molecule type" value="Genomic_DNA"/>
</dbReference>
<dbReference type="Gene3D" id="3.40.50.11380">
    <property type="match status" value="2"/>
</dbReference>
<feature type="repeat" description="TPR" evidence="8">
    <location>
        <begin position="212"/>
        <end position="245"/>
    </location>
</feature>
<dbReference type="InterPro" id="IPR029489">
    <property type="entry name" value="OGT/SEC/SPY_C"/>
</dbReference>
<dbReference type="Pfam" id="PF13844">
    <property type="entry name" value="Glyco_transf_41"/>
    <property type="match status" value="2"/>
</dbReference>
<reference evidence="10 11" key="1">
    <citation type="journal article" date="2012" name="Science">
        <title>The Paleozoic origin of enzymatic lignin decomposition reconstructed from 31 fungal genomes.</title>
        <authorList>
            <person name="Floudas D."/>
            <person name="Binder M."/>
            <person name="Riley R."/>
            <person name="Barry K."/>
            <person name="Blanchette R.A."/>
            <person name="Henrissat B."/>
            <person name="Martinez A.T."/>
            <person name="Otillar R."/>
            <person name="Spatafora J.W."/>
            <person name="Yadav J.S."/>
            <person name="Aerts A."/>
            <person name="Benoit I."/>
            <person name="Boyd A."/>
            <person name="Carlson A."/>
            <person name="Copeland A."/>
            <person name="Coutinho P.M."/>
            <person name="de Vries R.P."/>
            <person name="Ferreira P."/>
            <person name="Findley K."/>
            <person name="Foster B."/>
            <person name="Gaskell J."/>
            <person name="Glotzer D."/>
            <person name="Gorecki P."/>
            <person name="Heitman J."/>
            <person name="Hesse C."/>
            <person name="Hori C."/>
            <person name="Igarashi K."/>
            <person name="Jurgens J.A."/>
            <person name="Kallen N."/>
            <person name="Kersten P."/>
            <person name="Kohler A."/>
            <person name="Kuees U."/>
            <person name="Kumar T.K.A."/>
            <person name="Kuo A."/>
            <person name="LaButti K."/>
            <person name="Larrondo L.F."/>
            <person name="Lindquist E."/>
            <person name="Ling A."/>
            <person name="Lombard V."/>
            <person name="Lucas S."/>
            <person name="Lundell T."/>
            <person name="Martin R."/>
            <person name="McLaughlin D.J."/>
            <person name="Morgenstern I."/>
            <person name="Morin E."/>
            <person name="Murat C."/>
            <person name="Nagy L.G."/>
            <person name="Nolan M."/>
            <person name="Ohm R.A."/>
            <person name="Patyshakuliyeva A."/>
            <person name="Rokas A."/>
            <person name="Ruiz-Duenas F.J."/>
            <person name="Sabat G."/>
            <person name="Salamov A."/>
            <person name="Samejima M."/>
            <person name="Schmutz J."/>
            <person name="Slot J.C."/>
            <person name="St John F."/>
            <person name="Stenlid J."/>
            <person name="Sun H."/>
            <person name="Sun S."/>
            <person name="Syed K."/>
            <person name="Tsang A."/>
            <person name="Wiebenga A."/>
            <person name="Young D."/>
            <person name="Pisabarro A."/>
            <person name="Eastwood D.C."/>
            <person name="Martin F."/>
            <person name="Cullen D."/>
            <person name="Grigoriev I.V."/>
            <person name="Hibbett D.S."/>
        </authorList>
    </citation>
    <scope>NUCLEOTIDE SEQUENCE</scope>
    <source>
        <strain evidence="11">FP-58527</strain>
    </source>
</reference>
<gene>
    <name evidence="10" type="ORF">FOMPIDRAFT_135167</name>
</gene>
<evidence type="ECO:0000256" key="1">
    <source>
        <dbReference type="ARBA" id="ARBA00004922"/>
    </source>
</evidence>
<feature type="repeat" description="TPR" evidence="8">
    <location>
        <begin position="246"/>
        <end position="279"/>
    </location>
</feature>
<feature type="domain" description="O-GlcNAc transferase C-terminal" evidence="9">
    <location>
        <begin position="456"/>
        <end position="589"/>
    </location>
</feature>
<dbReference type="InterPro" id="IPR011990">
    <property type="entry name" value="TPR-like_helical_dom_sf"/>
</dbReference>
<evidence type="ECO:0000313" key="10">
    <source>
        <dbReference type="EMBL" id="EPT04325.1"/>
    </source>
</evidence>
<dbReference type="Gene3D" id="3.40.50.2000">
    <property type="entry name" value="Glycogen Phosphorylase B"/>
    <property type="match status" value="1"/>
</dbReference>
<feature type="domain" description="O-GlcNAc transferase C-terminal" evidence="9">
    <location>
        <begin position="699"/>
        <end position="859"/>
    </location>
</feature>
<protein>
    <recommendedName>
        <fullName evidence="3">protein O-GlcNAc transferase</fullName>
        <ecNumber evidence="3">2.4.1.255</ecNumber>
    </recommendedName>
</protein>
<evidence type="ECO:0000256" key="4">
    <source>
        <dbReference type="ARBA" id="ARBA00022676"/>
    </source>
</evidence>
<dbReference type="SUPFAM" id="SSF48452">
    <property type="entry name" value="TPR-like"/>
    <property type="match status" value="1"/>
</dbReference>
<dbReference type="HOGENOM" id="CLU_001721_0_1_1"/>
<dbReference type="Pfam" id="PF13181">
    <property type="entry name" value="TPR_8"/>
    <property type="match status" value="1"/>
</dbReference>
<dbReference type="InterPro" id="IPR019734">
    <property type="entry name" value="TPR_rpt"/>
</dbReference>
<accession>S8G1Y3</accession>
<dbReference type="OrthoDB" id="421121at2759"/>
<dbReference type="Proteomes" id="UP000015241">
    <property type="component" value="Unassembled WGS sequence"/>
</dbReference>
<keyword evidence="4" id="KW-0328">Glycosyltransferase</keyword>
<keyword evidence="11" id="KW-1185">Reference proteome</keyword>
<evidence type="ECO:0000256" key="7">
    <source>
        <dbReference type="ARBA" id="ARBA00022803"/>
    </source>
</evidence>
<dbReference type="STRING" id="743788.S8G1Y3"/>
<dbReference type="PANTHER" id="PTHR44998">
    <property type="match status" value="1"/>
</dbReference>
<comment type="pathway">
    <text evidence="1">Protein modification; protein glycosylation.</text>
</comment>
<dbReference type="SMART" id="SM00028">
    <property type="entry name" value="TPR"/>
    <property type="match status" value="2"/>
</dbReference>